<comment type="caution">
    <text evidence="1">The sequence shown here is derived from an EMBL/GenBank/DDBJ whole genome shotgun (WGS) entry which is preliminary data.</text>
</comment>
<gene>
    <name evidence="1" type="ORF">T231_13595</name>
</gene>
<name>W2CP71_9BACT</name>
<proteinExistence type="predicted"/>
<organism evidence="1 2">
    <name type="scientific">Tannerella sp. oral taxon BU063 isolate Cell 6/7/9</name>
    <dbReference type="NCBI Taxonomy" id="1411021"/>
    <lineage>
        <taxon>Bacteria</taxon>
        <taxon>Pseudomonadati</taxon>
        <taxon>Bacteroidota</taxon>
        <taxon>Bacteroidia</taxon>
        <taxon>Bacteroidales</taxon>
        <taxon>Tannerellaceae</taxon>
        <taxon>Tannerella</taxon>
    </lineage>
</organism>
<evidence type="ECO:0000313" key="2">
    <source>
        <dbReference type="Proteomes" id="UP000018874"/>
    </source>
</evidence>
<dbReference type="Proteomes" id="UP000018874">
    <property type="component" value="Unassembled WGS sequence"/>
</dbReference>
<evidence type="ECO:0000313" key="1">
    <source>
        <dbReference type="EMBL" id="ETK08281.1"/>
    </source>
</evidence>
<protein>
    <submittedName>
        <fullName evidence="1">Uncharacterized protein</fullName>
    </submittedName>
</protein>
<sequence length="30" mass="3561">MFYKLLSMANYFFSQISKMKLAREQEEAGV</sequence>
<dbReference type="EMBL" id="AYYD01001199">
    <property type="protein sequence ID" value="ETK08281.1"/>
    <property type="molecule type" value="Genomic_DNA"/>
</dbReference>
<keyword evidence="2" id="KW-1185">Reference proteome</keyword>
<reference evidence="1 2" key="1">
    <citation type="submission" date="2013-11" db="EMBL/GenBank/DDBJ databases">
        <title>Single cell genomics of uncultured Tannerella BU063 (oral taxon 286).</title>
        <authorList>
            <person name="Beall C.J."/>
            <person name="Campbell A.G."/>
            <person name="Griffen A.L."/>
            <person name="Podar M."/>
            <person name="Leys E.J."/>
        </authorList>
    </citation>
    <scope>NUCLEOTIDE SEQUENCE [LARGE SCALE GENOMIC DNA]</scope>
    <source>
        <strain evidence="1">Cell 6/7/9</strain>
    </source>
</reference>
<dbReference type="AlphaFoldDB" id="W2CP71"/>
<accession>W2CP71</accession>